<evidence type="ECO:0000313" key="3">
    <source>
        <dbReference type="EMBL" id="NGN93038.1"/>
    </source>
</evidence>
<sequence>MELSAVWGALARRWYLVIVSLGLTVVAVVVMMGRVGPSYTAQGTLLLFPPEGTTRAGERVEGNPYLSLGGLNPARDILIRAMTSKSARADVAKSHPGVGYEMYADMAVSGPIIVVDVTGPSDEATVGALNTLFETVPSVLSDLQTDLGIKRREYITVQQLTIDEDAQKVTKDQLRAGIVAGAGVMVGGLLGIGLLDGLLLARRRGGGRQRDDELRDSAAIGGERAERSNVEPLEGHGRSLPVRNGFTQVMPHDEQSSRAQRG</sequence>
<evidence type="ECO:0008006" key="5">
    <source>
        <dbReference type="Google" id="ProtNLM"/>
    </source>
</evidence>
<keyword evidence="2" id="KW-0812">Transmembrane</keyword>
<accession>A0A6M1R621</accession>
<name>A0A6M1R621_9ACTN</name>
<comment type="caution">
    <text evidence="3">The sequence shown here is derived from an EMBL/GenBank/DDBJ whole genome shotgun (WGS) entry which is preliminary data.</text>
</comment>
<reference evidence="3 4" key="1">
    <citation type="submission" date="2020-02" db="EMBL/GenBank/DDBJ databases">
        <title>Whole-genome analyses of novel actinobacteria.</title>
        <authorList>
            <person name="Sahin N."/>
        </authorList>
    </citation>
    <scope>NUCLEOTIDE SEQUENCE [LARGE SCALE GENOMIC DNA]</scope>
    <source>
        <strain evidence="3 4">KC13</strain>
    </source>
</reference>
<feature type="region of interest" description="Disordered" evidence="1">
    <location>
        <begin position="206"/>
        <end position="262"/>
    </location>
</feature>
<keyword evidence="2" id="KW-0472">Membrane</keyword>
<evidence type="ECO:0000256" key="2">
    <source>
        <dbReference type="SAM" id="Phobius"/>
    </source>
</evidence>
<dbReference type="Proteomes" id="UP000483261">
    <property type="component" value="Unassembled WGS sequence"/>
</dbReference>
<feature type="compositionally biased region" description="Basic and acidic residues" evidence="1">
    <location>
        <begin position="223"/>
        <end position="237"/>
    </location>
</feature>
<evidence type="ECO:0000313" key="4">
    <source>
        <dbReference type="Proteomes" id="UP000483261"/>
    </source>
</evidence>
<dbReference type="EMBL" id="JAALAA010000007">
    <property type="protein sequence ID" value="NGN93038.1"/>
    <property type="molecule type" value="Genomic_DNA"/>
</dbReference>
<feature type="transmembrane region" description="Helical" evidence="2">
    <location>
        <begin position="14"/>
        <end position="33"/>
    </location>
</feature>
<protein>
    <recommendedName>
        <fullName evidence="5">Polysaccharide chain length determinant N-terminal domain-containing protein</fullName>
    </recommendedName>
</protein>
<keyword evidence="4" id="KW-1185">Reference proteome</keyword>
<evidence type="ECO:0000256" key="1">
    <source>
        <dbReference type="SAM" id="MobiDB-lite"/>
    </source>
</evidence>
<dbReference type="RefSeq" id="WP_165110782.1">
    <property type="nucleotide sequence ID" value="NZ_JAALAA010000007.1"/>
</dbReference>
<feature type="transmembrane region" description="Helical" evidence="2">
    <location>
        <begin position="178"/>
        <end position="201"/>
    </location>
</feature>
<dbReference type="AlphaFoldDB" id="A0A6M1R621"/>
<keyword evidence="2" id="KW-1133">Transmembrane helix</keyword>
<gene>
    <name evidence="3" type="ORF">G5C66_09860</name>
</gene>
<proteinExistence type="predicted"/>
<organism evidence="3 4">
    <name type="scientific">Nocardioides turkmenicus</name>
    <dbReference type="NCBI Taxonomy" id="2711220"/>
    <lineage>
        <taxon>Bacteria</taxon>
        <taxon>Bacillati</taxon>
        <taxon>Actinomycetota</taxon>
        <taxon>Actinomycetes</taxon>
        <taxon>Propionibacteriales</taxon>
        <taxon>Nocardioidaceae</taxon>
        <taxon>Nocardioides</taxon>
    </lineage>
</organism>